<dbReference type="SUPFAM" id="SSF88659">
    <property type="entry name" value="Sigma3 and sigma4 domains of RNA polymerase sigma factors"/>
    <property type="match status" value="1"/>
</dbReference>
<dbReference type="InterPro" id="IPR036388">
    <property type="entry name" value="WH-like_DNA-bd_sf"/>
</dbReference>
<dbReference type="Pfam" id="PF04542">
    <property type="entry name" value="Sigma70_r2"/>
    <property type="match status" value="1"/>
</dbReference>
<accession>A0A4R6W456</accession>
<name>A0A4R6W456_9SPHI</name>
<feature type="domain" description="HTH luxR-type" evidence="5">
    <location>
        <begin position="126"/>
        <end position="190"/>
    </location>
</feature>
<dbReference type="GO" id="GO:0016987">
    <property type="term" value="F:sigma factor activity"/>
    <property type="evidence" value="ECO:0007669"/>
    <property type="project" value="UniProtKB-KW"/>
</dbReference>
<dbReference type="Proteomes" id="UP000295292">
    <property type="component" value="Unassembled WGS sequence"/>
</dbReference>
<dbReference type="InterPro" id="IPR013324">
    <property type="entry name" value="RNA_pol_sigma_r3/r4-like"/>
</dbReference>
<dbReference type="InterPro" id="IPR013325">
    <property type="entry name" value="RNA_pol_sigma_r2"/>
</dbReference>
<dbReference type="InterPro" id="IPR000792">
    <property type="entry name" value="Tscrpt_reg_LuxR_C"/>
</dbReference>
<evidence type="ECO:0000259" key="5">
    <source>
        <dbReference type="SMART" id="SM00421"/>
    </source>
</evidence>
<evidence type="ECO:0000256" key="2">
    <source>
        <dbReference type="ARBA" id="ARBA00023015"/>
    </source>
</evidence>
<dbReference type="AlphaFoldDB" id="A0A4R6W456"/>
<dbReference type="InterPro" id="IPR013249">
    <property type="entry name" value="RNA_pol_sigma70_r4_t2"/>
</dbReference>
<proteinExistence type="inferred from homology"/>
<organism evidence="6 7">
    <name type="scientific">Sphingobacterium yanglingense</name>
    <dbReference type="NCBI Taxonomy" id="1437280"/>
    <lineage>
        <taxon>Bacteria</taxon>
        <taxon>Pseudomonadati</taxon>
        <taxon>Bacteroidota</taxon>
        <taxon>Sphingobacteriia</taxon>
        <taxon>Sphingobacteriales</taxon>
        <taxon>Sphingobacteriaceae</taxon>
        <taxon>Sphingobacterium</taxon>
    </lineage>
</organism>
<dbReference type="InterPro" id="IPR007627">
    <property type="entry name" value="RNA_pol_sigma70_r2"/>
</dbReference>
<keyword evidence="3" id="KW-0731">Sigma factor</keyword>
<comment type="caution">
    <text evidence="6">The sequence shown here is derived from an EMBL/GenBank/DDBJ whole genome shotgun (WGS) entry which is preliminary data.</text>
</comment>
<dbReference type="InterPro" id="IPR014327">
    <property type="entry name" value="RNA_pol_sigma70_bacteroid"/>
</dbReference>
<sequence length="192" mass="21994">MHLVDRDIVQDLIAGNRLAFKTVYDRLGGGVYSVAVQITKEPFLAEEVVQEVFTRLWLHRDKVDAEGNLWVFLYVVAKRLSINKLRSAKRAKIAHDGLAEQVTDVADSFEEHIFYQELVNLLNLTIADLPEKQRQVIEMSRNEGLTHQQIAERLGISPNTVNNHITRALKQLKTKLKGKNGDLYMAFVTFFF</sequence>
<dbReference type="EMBL" id="SNYV01000020">
    <property type="protein sequence ID" value="TDQ72259.1"/>
    <property type="molecule type" value="Genomic_DNA"/>
</dbReference>
<dbReference type="NCBIfam" id="TIGR02937">
    <property type="entry name" value="sigma70-ECF"/>
    <property type="match status" value="1"/>
</dbReference>
<dbReference type="RefSeq" id="WP_133586846.1">
    <property type="nucleotide sequence ID" value="NZ_SNYV01000020.1"/>
</dbReference>
<dbReference type="PANTHER" id="PTHR43133">
    <property type="entry name" value="RNA POLYMERASE ECF-TYPE SIGMA FACTO"/>
    <property type="match status" value="1"/>
</dbReference>
<dbReference type="SUPFAM" id="SSF88946">
    <property type="entry name" value="Sigma2 domain of RNA polymerase sigma factors"/>
    <property type="match status" value="1"/>
</dbReference>
<protein>
    <submittedName>
        <fullName evidence="6">RNA polymerase sigma-70 factor (ECF subfamily)</fullName>
    </submittedName>
</protein>
<keyword evidence="4" id="KW-0804">Transcription</keyword>
<evidence type="ECO:0000256" key="3">
    <source>
        <dbReference type="ARBA" id="ARBA00023082"/>
    </source>
</evidence>
<dbReference type="GO" id="GO:0006352">
    <property type="term" value="P:DNA-templated transcription initiation"/>
    <property type="evidence" value="ECO:0007669"/>
    <property type="project" value="InterPro"/>
</dbReference>
<evidence type="ECO:0000256" key="1">
    <source>
        <dbReference type="ARBA" id="ARBA00010641"/>
    </source>
</evidence>
<keyword evidence="7" id="KW-1185">Reference proteome</keyword>
<dbReference type="SMART" id="SM00421">
    <property type="entry name" value="HTH_LUXR"/>
    <property type="match status" value="1"/>
</dbReference>
<dbReference type="Gene3D" id="1.10.1740.10">
    <property type="match status" value="1"/>
</dbReference>
<dbReference type="InterPro" id="IPR014284">
    <property type="entry name" value="RNA_pol_sigma-70_dom"/>
</dbReference>
<dbReference type="PANTHER" id="PTHR43133:SF46">
    <property type="entry name" value="RNA POLYMERASE SIGMA-70 FACTOR ECF SUBFAMILY"/>
    <property type="match status" value="1"/>
</dbReference>
<comment type="similarity">
    <text evidence="1">Belongs to the sigma-70 factor family. ECF subfamily.</text>
</comment>
<evidence type="ECO:0000256" key="4">
    <source>
        <dbReference type="ARBA" id="ARBA00023163"/>
    </source>
</evidence>
<dbReference type="CDD" id="cd06171">
    <property type="entry name" value="Sigma70_r4"/>
    <property type="match status" value="1"/>
</dbReference>
<reference evidence="6 7" key="1">
    <citation type="submission" date="2019-03" db="EMBL/GenBank/DDBJ databases">
        <title>Genomic Encyclopedia of Archaeal and Bacterial Type Strains, Phase II (KMG-II): from individual species to whole genera.</title>
        <authorList>
            <person name="Goeker M."/>
        </authorList>
    </citation>
    <scope>NUCLEOTIDE SEQUENCE [LARGE SCALE GENOMIC DNA]</scope>
    <source>
        <strain evidence="6 7">DSM 28353</strain>
    </source>
</reference>
<dbReference type="InterPro" id="IPR039425">
    <property type="entry name" value="RNA_pol_sigma-70-like"/>
</dbReference>
<dbReference type="GO" id="GO:0003677">
    <property type="term" value="F:DNA binding"/>
    <property type="evidence" value="ECO:0007669"/>
    <property type="project" value="InterPro"/>
</dbReference>
<dbReference type="Pfam" id="PF08281">
    <property type="entry name" value="Sigma70_r4_2"/>
    <property type="match status" value="1"/>
</dbReference>
<evidence type="ECO:0000313" key="6">
    <source>
        <dbReference type="EMBL" id="TDQ72259.1"/>
    </source>
</evidence>
<keyword evidence="2" id="KW-0805">Transcription regulation</keyword>
<evidence type="ECO:0000313" key="7">
    <source>
        <dbReference type="Proteomes" id="UP000295292"/>
    </source>
</evidence>
<gene>
    <name evidence="6" type="ORF">CLV99_4722</name>
</gene>
<dbReference type="NCBIfam" id="TIGR02985">
    <property type="entry name" value="Sig70_bacteroi1"/>
    <property type="match status" value="1"/>
</dbReference>
<dbReference type="OrthoDB" id="659577at2"/>
<dbReference type="Gene3D" id="1.10.10.10">
    <property type="entry name" value="Winged helix-like DNA-binding domain superfamily/Winged helix DNA-binding domain"/>
    <property type="match status" value="1"/>
</dbReference>